<organism evidence="1 2">
    <name type="scientific">Dendrolimus kikuchii</name>
    <dbReference type="NCBI Taxonomy" id="765133"/>
    <lineage>
        <taxon>Eukaryota</taxon>
        <taxon>Metazoa</taxon>
        <taxon>Ecdysozoa</taxon>
        <taxon>Arthropoda</taxon>
        <taxon>Hexapoda</taxon>
        <taxon>Insecta</taxon>
        <taxon>Pterygota</taxon>
        <taxon>Neoptera</taxon>
        <taxon>Endopterygota</taxon>
        <taxon>Lepidoptera</taxon>
        <taxon>Glossata</taxon>
        <taxon>Ditrysia</taxon>
        <taxon>Bombycoidea</taxon>
        <taxon>Lasiocampidae</taxon>
        <taxon>Dendrolimus</taxon>
    </lineage>
</organism>
<gene>
    <name evidence="1" type="ORF">K1T71_003774</name>
</gene>
<comment type="caution">
    <text evidence="1">The sequence shown here is derived from an EMBL/GenBank/DDBJ whole genome shotgun (WGS) entry which is preliminary data.</text>
</comment>
<sequence length="508" mass="59580">MTKLSQDIMWNPRAKFIVYLSDYDNTDMGDIFDIFLLHKMYRIVLIKDEINGTMLYSYLPFADDNCGIDFVVSEDLIHVGECTEVDTVECFPETHTEKLSNCRFRVVASEDVPNFIFETKNYVKGGKFIQGLEQYVLETFEEKEHVFIDYIVVPDKTRFGVVLPNGTATGLLSCLQHNQADIAAGGFILMKNRIDMFDFICCYNFAAFNVFTPAFEKNAWEDVYKEFSTITWILIFISYCSITIIIKQFSRNKYDRTYLMLRLWGYLVGNINSKFSRPKGIKFIMIVWIVFTFFICSFYNTALYSLITRYDHVLRHISDEQLSNLPYKPCISEATRTYFLFAFNQTLPDSQSYEECMYSESSLGFIASRKDLYGIEMEYTYTLHEYKYIDDNGNIKLDTWRFSINNVISLYVTRGFAFLVEIQHYARQMFETGLLMNQLEKIHRSIGPIIPRYTKQFKKVSILDLRVHFAILLLGSLMATILLIFEIWRGKKKLNERKISTANIRFTH</sequence>
<evidence type="ECO:0000313" key="1">
    <source>
        <dbReference type="EMBL" id="KAJ0180370.1"/>
    </source>
</evidence>
<name>A0ACC1D915_9NEOP</name>
<proteinExistence type="predicted"/>
<dbReference type="EMBL" id="CM034392">
    <property type="protein sequence ID" value="KAJ0180370.1"/>
    <property type="molecule type" value="Genomic_DNA"/>
</dbReference>
<reference evidence="1 2" key="1">
    <citation type="journal article" date="2021" name="Front. Genet.">
        <title>Chromosome-Level Genome Assembly Reveals Significant Gene Expansion in the Toll and IMD Signaling Pathways of Dendrolimus kikuchii.</title>
        <authorList>
            <person name="Zhou J."/>
            <person name="Wu P."/>
            <person name="Xiong Z."/>
            <person name="Liu N."/>
            <person name="Zhao N."/>
            <person name="Ji M."/>
            <person name="Qiu Y."/>
            <person name="Yang B."/>
        </authorList>
    </citation>
    <scope>NUCLEOTIDE SEQUENCE [LARGE SCALE GENOMIC DNA]</scope>
    <source>
        <strain evidence="1">Ann1</strain>
    </source>
</reference>
<keyword evidence="2" id="KW-1185">Reference proteome</keyword>
<accession>A0ACC1D915</accession>
<dbReference type="Proteomes" id="UP000824533">
    <property type="component" value="Linkage Group LG06"/>
</dbReference>
<evidence type="ECO:0000313" key="2">
    <source>
        <dbReference type="Proteomes" id="UP000824533"/>
    </source>
</evidence>
<protein>
    <submittedName>
        <fullName evidence="1">Uncharacterized protein</fullName>
    </submittedName>
</protein>